<organism evidence="1 2">
    <name type="scientific">candidate division TA06 bacterium</name>
    <dbReference type="NCBI Taxonomy" id="2250710"/>
    <lineage>
        <taxon>Bacteria</taxon>
        <taxon>Bacteria division TA06</taxon>
    </lineage>
</organism>
<evidence type="ECO:0000313" key="2">
    <source>
        <dbReference type="Proteomes" id="UP000282321"/>
    </source>
</evidence>
<reference evidence="1 2" key="1">
    <citation type="submission" date="2018-06" db="EMBL/GenBank/DDBJ databases">
        <title>Extensive metabolic versatility and redundancy in microbially diverse, dynamic hydrothermal sediments.</title>
        <authorList>
            <person name="Dombrowski N."/>
            <person name="Teske A."/>
            <person name="Baker B.J."/>
        </authorList>
    </citation>
    <scope>NUCLEOTIDE SEQUENCE [LARGE SCALE GENOMIC DNA]</scope>
    <source>
        <strain evidence="1">B35_G9</strain>
    </source>
</reference>
<proteinExistence type="predicted"/>
<comment type="caution">
    <text evidence="1">The sequence shown here is derived from an EMBL/GenBank/DDBJ whole genome shotgun (WGS) entry which is preliminary data.</text>
</comment>
<dbReference type="EMBL" id="QNBC01000001">
    <property type="protein sequence ID" value="RKX68205.1"/>
    <property type="molecule type" value="Genomic_DNA"/>
</dbReference>
<gene>
    <name evidence="1" type="ORF">DRP44_00095</name>
</gene>
<sequence length="392" mass="46054">MKRIGFNFILLIFIMSSTLFSIELIEPDSVRIPDVILMGENVYITYPFDINVGRQNPFASDSDYIFYSNRIGGIITNIDGIVAVEDNSYDGLVISRLLYGRAFDSNIFGAYLIRNYMRNISGKTGVTSFYEDSLNNYIIYQNIQWRNEKFPLILSFVSKYNEDSFKYKVKLSGYNSRQFLNLEYDGNDIVLRFSNRIKRFKFEGNLNTGEKKSKFGIFTHIDKSIFNMSEVGIFYDYYNRVFSTDISHLLRLDSKNLLKFGVDYRFTRDAYTYLTYFRTKPYINTSFYYYFPSDSLVISATSMFSRKYYKGYVSGSLKYDTTISYNLTLYSTIVWEPKDALFLDPGMKMTGNEKKIEVIPVVEIRFIDASLFVCYNLYWKRISIVGKWDFYN</sequence>
<name>A0A660SBI9_UNCT6</name>
<evidence type="ECO:0000313" key="1">
    <source>
        <dbReference type="EMBL" id="RKX68205.1"/>
    </source>
</evidence>
<dbReference type="Proteomes" id="UP000282321">
    <property type="component" value="Unassembled WGS sequence"/>
</dbReference>
<accession>A0A660SBI9</accession>
<dbReference type="AlphaFoldDB" id="A0A660SBI9"/>
<protein>
    <submittedName>
        <fullName evidence="1">Uncharacterized protein</fullName>
    </submittedName>
</protein>